<keyword evidence="2" id="KW-1185">Reference proteome</keyword>
<sequence length="205" mass="23158">MQSTRYSLFPTLIWESRLQADLVRMINRLILEQMQELRRTLPSLTAGESWQSGNRMQDATALQPLLQVLDIAAKDMLRALRIGQDDLRVTGCWLNLNARGAGHRMHSHPNNFLSGVYYVRTGEGADTINFHDPRVQAGVIKPPVTELAAGNTDQVVLRVEEGMLLLFPSWLQHSVDPNRGDIERVSVSFNLMFASYVDSMSPPLW</sequence>
<dbReference type="Proteomes" id="UP001596422">
    <property type="component" value="Unassembled WGS sequence"/>
</dbReference>
<evidence type="ECO:0000313" key="2">
    <source>
        <dbReference type="Proteomes" id="UP001596422"/>
    </source>
</evidence>
<evidence type="ECO:0000313" key="1">
    <source>
        <dbReference type="EMBL" id="MFC6672586.1"/>
    </source>
</evidence>
<dbReference type="InterPro" id="IPR012668">
    <property type="entry name" value="CHP02466"/>
</dbReference>
<proteinExistence type="predicted"/>
<accession>A0ABW2A4Z9</accession>
<gene>
    <name evidence="1" type="ORF">ACFQDL_22825</name>
</gene>
<organism evidence="1 2">
    <name type="scientific">Marinobacterium aestuariivivens</name>
    <dbReference type="NCBI Taxonomy" id="1698799"/>
    <lineage>
        <taxon>Bacteria</taxon>
        <taxon>Pseudomonadati</taxon>
        <taxon>Pseudomonadota</taxon>
        <taxon>Gammaproteobacteria</taxon>
        <taxon>Oceanospirillales</taxon>
        <taxon>Oceanospirillaceae</taxon>
        <taxon>Marinobacterium</taxon>
    </lineage>
</organism>
<dbReference type="EMBL" id="JBHSWE010000001">
    <property type="protein sequence ID" value="MFC6672586.1"/>
    <property type="molecule type" value="Genomic_DNA"/>
</dbReference>
<comment type="caution">
    <text evidence="1">The sequence shown here is derived from an EMBL/GenBank/DDBJ whole genome shotgun (WGS) entry which is preliminary data.</text>
</comment>
<protein>
    <submittedName>
        <fullName evidence="1">2OG-Fe(II) oxygenase family protein</fullName>
    </submittedName>
</protein>
<dbReference type="Gene3D" id="2.60.120.620">
    <property type="entry name" value="q2cbj1_9rhob like domain"/>
    <property type="match status" value="1"/>
</dbReference>
<reference evidence="2" key="1">
    <citation type="journal article" date="2019" name="Int. J. Syst. Evol. Microbiol.">
        <title>The Global Catalogue of Microorganisms (GCM) 10K type strain sequencing project: providing services to taxonomists for standard genome sequencing and annotation.</title>
        <authorList>
            <consortium name="The Broad Institute Genomics Platform"/>
            <consortium name="The Broad Institute Genome Sequencing Center for Infectious Disease"/>
            <person name="Wu L."/>
            <person name="Ma J."/>
        </authorList>
    </citation>
    <scope>NUCLEOTIDE SEQUENCE [LARGE SCALE GENOMIC DNA]</scope>
    <source>
        <strain evidence="2">NBRC 111756</strain>
    </source>
</reference>
<dbReference type="SUPFAM" id="SSF51197">
    <property type="entry name" value="Clavaminate synthase-like"/>
    <property type="match status" value="1"/>
</dbReference>
<name>A0ABW2A4Z9_9GAMM</name>
<dbReference type="Pfam" id="PF13759">
    <property type="entry name" value="2OG-FeII_Oxy_5"/>
    <property type="match status" value="1"/>
</dbReference>
<dbReference type="RefSeq" id="WP_379913267.1">
    <property type="nucleotide sequence ID" value="NZ_JBHSWE010000001.1"/>
</dbReference>
<dbReference type="NCBIfam" id="TIGR02466">
    <property type="entry name" value="TIGR02466 family protein"/>
    <property type="match status" value="1"/>
</dbReference>